<dbReference type="GO" id="GO:0008691">
    <property type="term" value="F:3-hydroxybutyryl-CoA dehydrogenase activity"/>
    <property type="evidence" value="ECO:0007669"/>
    <property type="project" value="TreeGrafter"/>
</dbReference>
<protein>
    <submittedName>
        <fullName evidence="2">3-hydroxyacyl-CoA dehydrogenase</fullName>
    </submittedName>
</protein>
<evidence type="ECO:0000313" key="2">
    <source>
        <dbReference type="EMBL" id="RJG03461.1"/>
    </source>
</evidence>
<organism evidence="2 3">
    <name type="scientific">Noviherbaspirillum sedimenti</name>
    <dbReference type="NCBI Taxonomy" id="2320865"/>
    <lineage>
        <taxon>Bacteria</taxon>
        <taxon>Pseudomonadati</taxon>
        <taxon>Pseudomonadota</taxon>
        <taxon>Betaproteobacteria</taxon>
        <taxon>Burkholderiales</taxon>
        <taxon>Oxalobacteraceae</taxon>
        <taxon>Noviherbaspirillum</taxon>
    </lineage>
</organism>
<dbReference type="RefSeq" id="WP_119786954.1">
    <property type="nucleotide sequence ID" value="NZ_QYUQ01000002.1"/>
</dbReference>
<evidence type="ECO:0000313" key="3">
    <source>
        <dbReference type="Proteomes" id="UP000266327"/>
    </source>
</evidence>
<dbReference type="InterPro" id="IPR008927">
    <property type="entry name" value="6-PGluconate_DH-like_C_sf"/>
</dbReference>
<dbReference type="OrthoDB" id="8682492at2"/>
<dbReference type="InterPro" id="IPR006108">
    <property type="entry name" value="3HC_DH_C"/>
</dbReference>
<sequence length="220" mass="23490">MSNAYRIVSAGASRSFPDTHPFIQQADGSAAATVYIGAEAGIAFRAASAAPAAAFIAIELDTECLAVHIDQSAESALENLLGFARFRLGDTEPSNLIELVRLPQTSPAAIAAARAAFEAAGLKVAVCGDFPGRIVNRLVRPYYNAALRRLDEQLASAEDMDMTLRLGLGYPEGPIALLNRTGLADHCRVSEDLYQALRQEPYAPARAAQVAMARLKRETT</sequence>
<gene>
    <name evidence="2" type="ORF">D3878_19215</name>
</gene>
<feature type="domain" description="3-hydroxyacyl-CoA dehydrogenase C-terminal" evidence="1">
    <location>
        <begin position="134"/>
        <end position="208"/>
    </location>
</feature>
<proteinExistence type="predicted"/>
<dbReference type="GO" id="GO:0006635">
    <property type="term" value="P:fatty acid beta-oxidation"/>
    <property type="evidence" value="ECO:0007669"/>
    <property type="project" value="TreeGrafter"/>
</dbReference>
<reference evidence="3" key="1">
    <citation type="submission" date="2018-09" db="EMBL/GenBank/DDBJ databases">
        <authorList>
            <person name="Zhu H."/>
        </authorList>
    </citation>
    <scope>NUCLEOTIDE SEQUENCE [LARGE SCALE GENOMIC DNA]</scope>
    <source>
        <strain evidence="3">K1S02-23</strain>
    </source>
</reference>
<keyword evidence="3" id="KW-1185">Reference proteome</keyword>
<dbReference type="PANTHER" id="PTHR48075">
    <property type="entry name" value="3-HYDROXYACYL-COA DEHYDROGENASE FAMILY PROTEIN"/>
    <property type="match status" value="1"/>
</dbReference>
<dbReference type="Proteomes" id="UP000266327">
    <property type="component" value="Unassembled WGS sequence"/>
</dbReference>
<comment type="caution">
    <text evidence="2">The sequence shown here is derived from an EMBL/GenBank/DDBJ whole genome shotgun (WGS) entry which is preliminary data.</text>
</comment>
<dbReference type="Pfam" id="PF00725">
    <property type="entry name" value="3HCDH"/>
    <property type="match status" value="1"/>
</dbReference>
<dbReference type="AlphaFoldDB" id="A0A3A3G6A0"/>
<dbReference type="SUPFAM" id="SSF48179">
    <property type="entry name" value="6-phosphogluconate dehydrogenase C-terminal domain-like"/>
    <property type="match status" value="1"/>
</dbReference>
<dbReference type="Gene3D" id="1.10.1040.50">
    <property type="match status" value="1"/>
</dbReference>
<accession>A0A3A3G6A0</accession>
<name>A0A3A3G6A0_9BURK</name>
<dbReference type="PANTHER" id="PTHR48075:SF5">
    <property type="entry name" value="3-HYDROXYBUTYRYL-COA DEHYDROGENASE"/>
    <property type="match status" value="1"/>
</dbReference>
<evidence type="ECO:0000259" key="1">
    <source>
        <dbReference type="Pfam" id="PF00725"/>
    </source>
</evidence>
<dbReference type="EMBL" id="QYUQ01000002">
    <property type="protein sequence ID" value="RJG03461.1"/>
    <property type="molecule type" value="Genomic_DNA"/>
</dbReference>